<dbReference type="SMART" id="SM00717">
    <property type="entry name" value="SANT"/>
    <property type="match status" value="1"/>
</dbReference>
<dbReference type="CDD" id="cd00167">
    <property type="entry name" value="SANT"/>
    <property type="match status" value="1"/>
</dbReference>
<organism evidence="4 5">
    <name type="scientific">Helicostylum pulchrum</name>
    <dbReference type="NCBI Taxonomy" id="562976"/>
    <lineage>
        <taxon>Eukaryota</taxon>
        <taxon>Fungi</taxon>
        <taxon>Fungi incertae sedis</taxon>
        <taxon>Mucoromycota</taxon>
        <taxon>Mucoromycotina</taxon>
        <taxon>Mucoromycetes</taxon>
        <taxon>Mucorales</taxon>
        <taxon>Mucorineae</taxon>
        <taxon>Mucoraceae</taxon>
        <taxon>Helicostylum</taxon>
    </lineage>
</organism>
<dbReference type="SUPFAM" id="SSF46689">
    <property type="entry name" value="Homeodomain-like"/>
    <property type="match status" value="1"/>
</dbReference>
<name>A0ABP9YAX7_9FUNG</name>
<feature type="compositionally biased region" description="Polar residues" evidence="2">
    <location>
        <begin position="63"/>
        <end position="75"/>
    </location>
</feature>
<sequence length="280" mass="32347">MSAENSISINKNKKKFKPKLGKRKRISEEISTSHEEQEPARANEPPKLVKRKHVGEESDKNQQESARTNEPSADTIQPIEQDYLETQMPPPELIQELTHLYPKAVQKVTKRFKCAPPKDYIPPDLPTAEDRRKQSDIAQESLLSETQKQIQEIKRKREEREQTNDLTESASAPQVKLVKGKIVLDEDTLEVSRSDPNYKDIVTDILIENQEVRLKSPWTPLETQVFYDGLSIYGLDFRMIASTLVGRTRESVFLKYHREEARYPEKVAKYMFNKKPAGNV</sequence>
<keyword evidence="5" id="KW-1185">Reference proteome</keyword>
<comment type="caution">
    <text evidence="4">The sequence shown here is derived from an EMBL/GenBank/DDBJ whole genome shotgun (WGS) entry which is preliminary data.</text>
</comment>
<evidence type="ECO:0000313" key="4">
    <source>
        <dbReference type="EMBL" id="GAA5804133.1"/>
    </source>
</evidence>
<keyword evidence="1" id="KW-0175">Coiled coil</keyword>
<feature type="compositionally biased region" description="Basic and acidic residues" evidence="2">
    <location>
        <begin position="26"/>
        <end position="41"/>
    </location>
</feature>
<dbReference type="Gene3D" id="1.20.58.1880">
    <property type="match status" value="1"/>
</dbReference>
<dbReference type="InterPro" id="IPR001005">
    <property type="entry name" value="SANT/Myb"/>
</dbReference>
<reference evidence="4 5" key="1">
    <citation type="submission" date="2024-04" db="EMBL/GenBank/DDBJ databases">
        <title>genome sequences of Mucor flavus KT1a and Helicostylum pulchrum KT1b strains isolation_sourced from the surface of a dry-aged beef.</title>
        <authorList>
            <person name="Toyotome T."/>
            <person name="Hosono M."/>
            <person name="Torimaru M."/>
            <person name="Fukuda K."/>
            <person name="Mikami N."/>
        </authorList>
    </citation>
    <scope>NUCLEOTIDE SEQUENCE [LARGE SCALE GENOMIC DNA]</scope>
    <source>
        <strain evidence="4 5">KT1b</strain>
    </source>
</reference>
<evidence type="ECO:0000256" key="1">
    <source>
        <dbReference type="SAM" id="Coils"/>
    </source>
</evidence>
<protein>
    <recommendedName>
        <fullName evidence="3">Myb-like domain-containing protein</fullName>
    </recommendedName>
</protein>
<gene>
    <name evidence="4" type="ORF">HPULCUR_009619</name>
</gene>
<evidence type="ECO:0000256" key="2">
    <source>
        <dbReference type="SAM" id="MobiDB-lite"/>
    </source>
</evidence>
<feature type="compositionally biased region" description="Polar residues" evidence="2">
    <location>
        <begin position="1"/>
        <end position="10"/>
    </location>
</feature>
<dbReference type="InterPro" id="IPR009057">
    <property type="entry name" value="Homeodomain-like_sf"/>
</dbReference>
<evidence type="ECO:0000259" key="3">
    <source>
        <dbReference type="SMART" id="SM00717"/>
    </source>
</evidence>
<feature type="domain" description="Myb-like" evidence="3">
    <location>
        <begin position="214"/>
        <end position="262"/>
    </location>
</feature>
<dbReference type="Pfam" id="PF15963">
    <property type="entry name" value="Myb_DNA-bind_7"/>
    <property type="match status" value="1"/>
</dbReference>
<feature type="coiled-coil region" evidence="1">
    <location>
        <begin position="143"/>
        <end position="170"/>
    </location>
</feature>
<feature type="region of interest" description="Disordered" evidence="2">
    <location>
        <begin position="114"/>
        <end position="135"/>
    </location>
</feature>
<feature type="compositionally biased region" description="Basic residues" evidence="2">
    <location>
        <begin position="11"/>
        <end position="25"/>
    </location>
</feature>
<dbReference type="Proteomes" id="UP001476247">
    <property type="component" value="Unassembled WGS sequence"/>
</dbReference>
<accession>A0ABP9YAX7</accession>
<feature type="region of interest" description="Disordered" evidence="2">
    <location>
        <begin position="1"/>
        <end position="88"/>
    </location>
</feature>
<dbReference type="EMBL" id="BAABUJ010000032">
    <property type="protein sequence ID" value="GAA5804133.1"/>
    <property type="molecule type" value="Genomic_DNA"/>
</dbReference>
<proteinExistence type="predicted"/>
<evidence type="ECO:0000313" key="5">
    <source>
        <dbReference type="Proteomes" id="UP001476247"/>
    </source>
</evidence>
<dbReference type="InterPro" id="IPR039467">
    <property type="entry name" value="TFIIIB_B''_Myb"/>
</dbReference>